<organism evidence="1">
    <name type="scientific">marine sediment metagenome</name>
    <dbReference type="NCBI Taxonomy" id="412755"/>
    <lineage>
        <taxon>unclassified sequences</taxon>
        <taxon>metagenomes</taxon>
        <taxon>ecological metagenomes</taxon>
    </lineage>
</organism>
<proteinExistence type="predicted"/>
<reference evidence="1" key="1">
    <citation type="journal article" date="2014" name="Front. Microbiol.">
        <title>High frequency of phylogenetically diverse reductive dehalogenase-homologous genes in deep subseafloor sedimentary metagenomes.</title>
        <authorList>
            <person name="Kawai M."/>
            <person name="Futagami T."/>
            <person name="Toyoda A."/>
            <person name="Takaki Y."/>
            <person name="Nishi S."/>
            <person name="Hori S."/>
            <person name="Arai W."/>
            <person name="Tsubouchi T."/>
            <person name="Morono Y."/>
            <person name="Uchiyama I."/>
            <person name="Ito T."/>
            <person name="Fujiyama A."/>
            <person name="Inagaki F."/>
            <person name="Takami H."/>
        </authorList>
    </citation>
    <scope>NUCLEOTIDE SEQUENCE</scope>
    <source>
        <strain evidence="1">Expedition CK06-06</strain>
    </source>
</reference>
<gene>
    <name evidence="1" type="ORF">S01H4_43776</name>
</gene>
<name>X1D968_9ZZZZ</name>
<dbReference type="Gene3D" id="3.30.40.220">
    <property type="match status" value="1"/>
</dbReference>
<feature type="non-terminal residue" evidence="1">
    <location>
        <position position="1"/>
    </location>
</feature>
<comment type="caution">
    <text evidence="1">The sequence shown here is derived from an EMBL/GenBank/DDBJ whole genome shotgun (WGS) entry which is preliminary data.</text>
</comment>
<dbReference type="AlphaFoldDB" id="X1D968"/>
<accession>X1D968</accession>
<sequence>ECKGICQMTGIKMKLRSSYNDPYTMSLDRINPDKGYIKDNIRIVSVWYNLSRGNWGDEFTLEMCQRVIERARLTQSDPQL</sequence>
<dbReference type="EMBL" id="BART01024186">
    <property type="protein sequence ID" value="GAH01609.1"/>
    <property type="molecule type" value="Genomic_DNA"/>
</dbReference>
<evidence type="ECO:0000313" key="1">
    <source>
        <dbReference type="EMBL" id="GAH01609.1"/>
    </source>
</evidence>
<protein>
    <submittedName>
        <fullName evidence="1">Uncharacterized protein</fullName>
    </submittedName>
</protein>